<organism evidence="3 4">
    <name type="scientific">Marilutibacter chinensis</name>
    <dbReference type="NCBI Taxonomy" id="2912247"/>
    <lineage>
        <taxon>Bacteria</taxon>
        <taxon>Pseudomonadati</taxon>
        <taxon>Pseudomonadota</taxon>
        <taxon>Gammaproteobacteria</taxon>
        <taxon>Lysobacterales</taxon>
        <taxon>Lysobacteraceae</taxon>
        <taxon>Marilutibacter</taxon>
    </lineage>
</organism>
<evidence type="ECO:0000256" key="2">
    <source>
        <dbReference type="SAM" id="Phobius"/>
    </source>
</evidence>
<reference evidence="3 4" key="2">
    <citation type="submission" date="2022-01" db="EMBL/GenBank/DDBJ databases">
        <title>Lysobacter chinensis sp. nov., a bacterium isolated from cow dung compost.</title>
        <authorList>
            <person name="Liu Y."/>
        </authorList>
    </citation>
    <scope>NUCLEOTIDE SEQUENCE [LARGE SCALE GENOMIC DNA]</scope>
    <source>
        <strain evidence="3 4">TLK-CK17</strain>
    </source>
</reference>
<reference evidence="4" key="1">
    <citation type="submission" date="2022-01" db="EMBL/GenBank/DDBJ databases">
        <title>Lysobacter chinensis sp. nov., a bacterium isolated from cow dung compost.</title>
        <authorList>
            <person name="Zhou L.Y."/>
        </authorList>
    </citation>
    <scope>NUCLEOTIDE SEQUENCE [LARGE SCALE GENOMIC DNA]</scope>
    <source>
        <strain evidence="4">TLK-CK17</strain>
    </source>
</reference>
<feature type="transmembrane region" description="Helical" evidence="2">
    <location>
        <begin position="110"/>
        <end position="137"/>
    </location>
</feature>
<protein>
    <submittedName>
        <fullName evidence="3">Phage holin family protein</fullName>
    </submittedName>
</protein>
<dbReference type="RefSeq" id="WP_237053886.1">
    <property type="nucleotide sequence ID" value="NZ_JAKJPO010000003.1"/>
</dbReference>
<evidence type="ECO:0000256" key="1">
    <source>
        <dbReference type="SAM" id="MobiDB-lite"/>
    </source>
</evidence>
<dbReference type="Proteomes" id="UP001430796">
    <property type="component" value="Unassembled WGS sequence"/>
</dbReference>
<reference evidence="3 4" key="3">
    <citation type="submission" date="2022-01" db="EMBL/GenBank/DDBJ databases">
        <authorList>
            <person name="Zhou L.Y."/>
        </authorList>
    </citation>
    <scope>NUCLEOTIDE SEQUENCE [LARGE SCALE GENOMIC DNA]</scope>
    <source>
        <strain evidence="3 4">TLK-CK17</strain>
    </source>
</reference>
<gene>
    <name evidence="3" type="ORF">L3V18_06560</name>
</gene>
<keyword evidence="2" id="KW-0812">Transmembrane</keyword>
<evidence type="ECO:0000313" key="3">
    <source>
        <dbReference type="EMBL" id="MCF7221454.1"/>
    </source>
</evidence>
<name>A0ABS9HR87_9GAMM</name>
<keyword evidence="4" id="KW-1185">Reference proteome</keyword>
<feature type="region of interest" description="Disordered" evidence="1">
    <location>
        <begin position="1"/>
        <end position="33"/>
    </location>
</feature>
<evidence type="ECO:0000313" key="4">
    <source>
        <dbReference type="Proteomes" id="UP001430796"/>
    </source>
</evidence>
<comment type="caution">
    <text evidence="3">The sequence shown here is derived from an EMBL/GenBank/DDBJ whole genome shotgun (WGS) entry which is preliminary data.</text>
</comment>
<feature type="compositionally biased region" description="Gly residues" evidence="1">
    <location>
        <begin position="8"/>
        <end position="18"/>
    </location>
</feature>
<keyword evidence="2" id="KW-1133">Transmembrane helix</keyword>
<feature type="transmembrane region" description="Helical" evidence="2">
    <location>
        <begin position="78"/>
        <end position="104"/>
    </location>
</feature>
<keyword evidence="2" id="KW-0472">Membrane</keyword>
<dbReference type="EMBL" id="JAKJPO010000003">
    <property type="protein sequence ID" value="MCF7221454.1"/>
    <property type="molecule type" value="Genomic_DNA"/>
</dbReference>
<accession>A0ABS9HR87</accession>
<proteinExistence type="predicted"/>
<sequence length="166" mass="16648">MSDENTRSGGGDAGGPDPGGSQDRDDGQAAGRAGVEQALRDIGGAGRDSVGAAADAGRALRGLLLADLALARSALGHALIWMGVAVAFGGAACLLTMGALIALLQALGLSWLAALSITAVACIAVTALGGWLAVRYLRHTGLEATRRQLRRLGIGDDDDGDEAPHP</sequence>